<sequence>MSRLVVGTDNGAAVELYFEDVGSGRPVVLVHGWPLSQRLWDQQVRPLVAAGHRVVSYDRRGFGRSSHPWDGYDVDTFAADLAQLMESRRLHDAALVGFSSGCADVLRYVAVHGTRRLNRLVLISPPPDSSGPEAAEATAMFGGGESVAASIHHRVAMLDEVVTRMFAVDGLAAVDEPTRRFHVALAAEASAKAVTDSIAAAGAADLEAALARVDVPVLAIVGGADAVTDPARTMRWLAGAAPGIRMTAVPHAPHAVPVTHAEECNAAVLAFLTS</sequence>
<keyword evidence="4" id="KW-1185">Reference proteome</keyword>
<dbReference type="GO" id="GO:0016787">
    <property type="term" value="F:hydrolase activity"/>
    <property type="evidence" value="ECO:0007669"/>
    <property type="project" value="UniProtKB-KW"/>
</dbReference>
<dbReference type="RefSeq" id="WP_043524495.1">
    <property type="nucleotide sequence ID" value="NZ_BAABKU010000016.1"/>
</dbReference>
<dbReference type="Pfam" id="PF00561">
    <property type="entry name" value="Abhydrolase_1"/>
    <property type="match status" value="1"/>
</dbReference>
<reference evidence="3 4" key="1">
    <citation type="submission" date="2014-10" db="EMBL/GenBank/DDBJ databases">
        <title>Draft genome sequence of Actinoplanes utahensis NRRL 12052.</title>
        <authorList>
            <person name="Velasco-Bucheli B."/>
            <person name="del Cerro C."/>
            <person name="Hormigo D."/>
            <person name="Garcia J.L."/>
            <person name="Acebal C."/>
            <person name="Arroyo M."/>
            <person name="de la Mata I."/>
        </authorList>
    </citation>
    <scope>NUCLEOTIDE SEQUENCE [LARGE SCALE GENOMIC DNA]</scope>
    <source>
        <strain evidence="3 4">NRRL 12052</strain>
    </source>
</reference>
<dbReference type="SUPFAM" id="SSF53474">
    <property type="entry name" value="alpha/beta-Hydrolases"/>
    <property type="match status" value="1"/>
</dbReference>
<dbReference type="STRING" id="1869.MB27_12465"/>
<dbReference type="Proteomes" id="UP000054537">
    <property type="component" value="Unassembled WGS sequence"/>
</dbReference>
<dbReference type="InterPro" id="IPR000639">
    <property type="entry name" value="Epox_hydrolase-like"/>
</dbReference>
<dbReference type="PANTHER" id="PTHR43798">
    <property type="entry name" value="MONOACYLGLYCEROL LIPASE"/>
    <property type="match status" value="1"/>
</dbReference>
<protein>
    <recommendedName>
        <fullName evidence="2">AB hydrolase-1 domain-containing protein</fullName>
    </recommendedName>
</protein>
<dbReference type="eggNOG" id="COG2267">
    <property type="taxonomic scope" value="Bacteria"/>
</dbReference>
<evidence type="ECO:0000256" key="1">
    <source>
        <dbReference type="ARBA" id="ARBA00022801"/>
    </source>
</evidence>
<accession>A0A0A6UQC6</accession>
<dbReference type="InterPro" id="IPR050266">
    <property type="entry name" value="AB_hydrolase_sf"/>
</dbReference>
<feature type="domain" description="AB hydrolase-1" evidence="2">
    <location>
        <begin position="26"/>
        <end position="136"/>
    </location>
</feature>
<dbReference type="GO" id="GO:0016020">
    <property type="term" value="C:membrane"/>
    <property type="evidence" value="ECO:0007669"/>
    <property type="project" value="TreeGrafter"/>
</dbReference>
<organism evidence="3 4">
    <name type="scientific">Actinoplanes utahensis</name>
    <dbReference type="NCBI Taxonomy" id="1869"/>
    <lineage>
        <taxon>Bacteria</taxon>
        <taxon>Bacillati</taxon>
        <taxon>Actinomycetota</taxon>
        <taxon>Actinomycetes</taxon>
        <taxon>Micromonosporales</taxon>
        <taxon>Micromonosporaceae</taxon>
        <taxon>Actinoplanes</taxon>
    </lineage>
</organism>
<dbReference type="PRINTS" id="PR00412">
    <property type="entry name" value="EPOXHYDRLASE"/>
</dbReference>
<dbReference type="PANTHER" id="PTHR43798:SF31">
    <property type="entry name" value="AB HYDROLASE SUPERFAMILY PROTEIN YCLE"/>
    <property type="match status" value="1"/>
</dbReference>
<evidence type="ECO:0000259" key="2">
    <source>
        <dbReference type="Pfam" id="PF00561"/>
    </source>
</evidence>
<keyword evidence="1" id="KW-0378">Hydrolase</keyword>
<dbReference type="OrthoDB" id="9785847at2"/>
<dbReference type="Gene3D" id="3.40.50.1820">
    <property type="entry name" value="alpha/beta hydrolase"/>
    <property type="match status" value="1"/>
</dbReference>
<dbReference type="InterPro" id="IPR029058">
    <property type="entry name" value="AB_hydrolase_fold"/>
</dbReference>
<dbReference type="EMBL" id="JRTT01000012">
    <property type="protein sequence ID" value="KHD77238.1"/>
    <property type="molecule type" value="Genomic_DNA"/>
</dbReference>
<comment type="caution">
    <text evidence="3">The sequence shown here is derived from an EMBL/GenBank/DDBJ whole genome shotgun (WGS) entry which is preliminary data.</text>
</comment>
<gene>
    <name evidence="3" type="ORF">MB27_12465</name>
</gene>
<dbReference type="AlphaFoldDB" id="A0A0A6UQC6"/>
<proteinExistence type="predicted"/>
<evidence type="ECO:0000313" key="3">
    <source>
        <dbReference type="EMBL" id="KHD77238.1"/>
    </source>
</evidence>
<dbReference type="InterPro" id="IPR000073">
    <property type="entry name" value="AB_hydrolase_1"/>
</dbReference>
<evidence type="ECO:0000313" key="4">
    <source>
        <dbReference type="Proteomes" id="UP000054537"/>
    </source>
</evidence>
<name>A0A0A6UQC6_ACTUT</name>